<dbReference type="Proteomes" id="UP000824120">
    <property type="component" value="Chromosome 5"/>
</dbReference>
<name>A0A9J5Z3C3_SOLCO</name>
<dbReference type="EMBL" id="JACXVP010000005">
    <property type="protein sequence ID" value="KAG5607369.1"/>
    <property type="molecule type" value="Genomic_DNA"/>
</dbReference>
<keyword evidence="3" id="KW-1185">Reference proteome</keyword>
<feature type="compositionally biased region" description="Polar residues" evidence="1">
    <location>
        <begin position="1"/>
        <end position="14"/>
    </location>
</feature>
<sequence length="51" mass="5330">MDPHCTTPQGATLNSSSSGGEADSSYAAVGLKQHIDYFPAFGDDLEALRSL</sequence>
<organism evidence="2 3">
    <name type="scientific">Solanum commersonii</name>
    <name type="common">Commerson's wild potato</name>
    <name type="synonym">Commerson's nightshade</name>
    <dbReference type="NCBI Taxonomy" id="4109"/>
    <lineage>
        <taxon>Eukaryota</taxon>
        <taxon>Viridiplantae</taxon>
        <taxon>Streptophyta</taxon>
        <taxon>Embryophyta</taxon>
        <taxon>Tracheophyta</taxon>
        <taxon>Spermatophyta</taxon>
        <taxon>Magnoliopsida</taxon>
        <taxon>eudicotyledons</taxon>
        <taxon>Gunneridae</taxon>
        <taxon>Pentapetalae</taxon>
        <taxon>asterids</taxon>
        <taxon>lamiids</taxon>
        <taxon>Solanales</taxon>
        <taxon>Solanaceae</taxon>
        <taxon>Solanoideae</taxon>
        <taxon>Solaneae</taxon>
        <taxon>Solanum</taxon>
    </lineage>
</organism>
<proteinExistence type="predicted"/>
<accession>A0A9J5Z3C3</accession>
<protein>
    <submittedName>
        <fullName evidence="2">Uncharacterized protein</fullName>
    </submittedName>
</protein>
<evidence type="ECO:0000313" key="3">
    <source>
        <dbReference type="Proteomes" id="UP000824120"/>
    </source>
</evidence>
<gene>
    <name evidence="2" type="ORF">H5410_028861</name>
</gene>
<evidence type="ECO:0000313" key="2">
    <source>
        <dbReference type="EMBL" id="KAG5607369.1"/>
    </source>
</evidence>
<comment type="caution">
    <text evidence="2">The sequence shown here is derived from an EMBL/GenBank/DDBJ whole genome shotgun (WGS) entry which is preliminary data.</text>
</comment>
<dbReference type="AlphaFoldDB" id="A0A9J5Z3C3"/>
<evidence type="ECO:0000256" key="1">
    <source>
        <dbReference type="SAM" id="MobiDB-lite"/>
    </source>
</evidence>
<reference evidence="2 3" key="1">
    <citation type="submission" date="2020-09" db="EMBL/GenBank/DDBJ databases">
        <title>De no assembly of potato wild relative species, Solanum commersonii.</title>
        <authorList>
            <person name="Cho K."/>
        </authorList>
    </citation>
    <scope>NUCLEOTIDE SEQUENCE [LARGE SCALE GENOMIC DNA]</scope>
    <source>
        <strain evidence="2">LZ3.2</strain>
        <tissue evidence="2">Leaf</tissue>
    </source>
</reference>
<feature type="region of interest" description="Disordered" evidence="1">
    <location>
        <begin position="1"/>
        <end position="23"/>
    </location>
</feature>